<dbReference type="SUPFAM" id="SSF52540">
    <property type="entry name" value="P-loop containing nucleoside triphosphate hydrolases"/>
    <property type="match status" value="1"/>
</dbReference>
<keyword evidence="3" id="KW-1277">Toxin-antitoxin system</keyword>
<evidence type="ECO:0000256" key="2">
    <source>
        <dbReference type="ARBA" id="ARBA00011963"/>
    </source>
</evidence>
<comment type="similarity">
    <text evidence="1">Belongs to the zeta toxin family.</text>
</comment>
<reference evidence="9 11" key="1">
    <citation type="submission" date="2014-02" db="EMBL/GenBank/DDBJ databases">
        <authorList>
            <person name="Manrique M."/>
        </authorList>
    </citation>
    <scope>NUCLEOTIDE SEQUENCE [LARGE SCALE GENOMIC DNA]</scope>
    <source>
        <strain evidence="9 11">LMG17956</strain>
    </source>
</reference>
<keyword evidence="5" id="KW-0067">ATP-binding</keyword>
<dbReference type="PANTHER" id="PTHR39206:SF1">
    <property type="entry name" value="SLL8004 PROTEIN"/>
    <property type="match status" value="1"/>
</dbReference>
<dbReference type="EMBL" id="CCBC010000144">
    <property type="protein sequence ID" value="CDO17917.1"/>
    <property type="molecule type" value="Genomic_DNA"/>
</dbReference>
<accession>A0A060RKE2</accession>
<dbReference type="AlphaFoldDB" id="A0A060RKE2"/>
<dbReference type="GO" id="GO:0016301">
    <property type="term" value="F:kinase activity"/>
    <property type="evidence" value="ECO:0007669"/>
    <property type="project" value="InterPro"/>
</dbReference>
<dbReference type="InterPro" id="IPR027417">
    <property type="entry name" value="P-loop_NTPase"/>
</dbReference>
<proteinExistence type="inferred from homology"/>
<dbReference type="RefSeq" id="WP_014620134.1">
    <property type="nucleotide sequence ID" value="NZ_JAKEIN010000001.1"/>
</dbReference>
<dbReference type="Gene3D" id="3.40.50.300">
    <property type="entry name" value="P-loop containing nucleotide triphosphate hydrolases"/>
    <property type="match status" value="1"/>
</dbReference>
<gene>
    <name evidence="10" type="primary">pezT</name>
    <name evidence="9" type="ORF">BN963_SGAL_01111</name>
    <name evidence="10" type="ORF">NCTC13773_01205</name>
</gene>
<evidence type="ECO:0000256" key="4">
    <source>
        <dbReference type="ARBA" id="ARBA00022741"/>
    </source>
</evidence>
<dbReference type="GO" id="GO:0005524">
    <property type="term" value="F:ATP binding"/>
    <property type="evidence" value="ECO:0007669"/>
    <property type="project" value="UniProtKB-KW"/>
</dbReference>
<sequence>MNLEDKYLQYAKENKEEFIKKITHGKFPSDERDAVFMAGSPGAGKTEIVTELIKNYDNLVVIDADCFREMFADYNGQNSSLFQKASSWLVEQAFQFAVKNGYSFIMDATFAVPSAEKKIVKVLKKNYQVLIFYVYQEPEIAWKFTKAREIAEGRLVPRLTFINAFFKARENVKKVKERHSEVILHIIIKDYQNNISEIHYDTDNLELIIPQRYKLEELEKILND</sequence>
<name>A0A060RKE2_9STRE</name>
<reference evidence="10 12" key="3">
    <citation type="submission" date="2018-06" db="EMBL/GenBank/DDBJ databases">
        <authorList>
            <consortium name="Pathogen Informatics"/>
            <person name="Doyle S."/>
        </authorList>
    </citation>
    <scope>NUCLEOTIDE SEQUENCE [LARGE SCALE GENOMIC DNA]</scope>
    <source>
        <strain evidence="10 12">NCTC13773</strain>
    </source>
</reference>
<comment type="catalytic activity">
    <reaction evidence="7">
        <text>UDP-N-acetyl-alpha-D-glucosamine + ATP = UDP-N-acetyl-alpha-D-glucosamine 3'-phosphate + ADP + H(+)</text>
        <dbReference type="Rhea" id="RHEA:32671"/>
        <dbReference type="ChEBI" id="CHEBI:15378"/>
        <dbReference type="ChEBI" id="CHEBI:30616"/>
        <dbReference type="ChEBI" id="CHEBI:57705"/>
        <dbReference type="ChEBI" id="CHEBI:64353"/>
        <dbReference type="ChEBI" id="CHEBI:456216"/>
        <dbReference type="EC" id="2.7.1.176"/>
    </reaction>
</comment>
<evidence type="ECO:0000259" key="8">
    <source>
        <dbReference type="Pfam" id="PF06414"/>
    </source>
</evidence>
<evidence type="ECO:0000256" key="5">
    <source>
        <dbReference type="ARBA" id="ARBA00022840"/>
    </source>
</evidence>
<keyword evidence="10" id="KW-0808">Transferase</keyword>
<dbReference type="Pfam" id="PF06414">
    <property type="entry name" value="Zeta_toxin"/>
    <property type="match status" value="1"/>
</dbReference>
<evidence type="ECO:0000313" key="12">
    <source>
        <dbReference type="Proteomes" id="UP000249013"/>
    </source>
</evidence>
<dbReference type="Proteomes" id="UP000249013">
    <property type="component" value="Chromosome 1"/>
</dbReference>
<keyword evidence="4" id="KW-0547">Nucleotide-binding</keyword>
<evidence type="ECO:0000313" key="10">
    <source>
        <dbReference type="EMBL" id="SQG79397.1"/>
    </source>
</evidence>
<protein>
    <recommendedName>
        <fullName evidence="6">UDP-N-acetylglucosamine kinase</fullName>
        <ecNumber evidence="2">2.7.1.176</ecNumber>
    </recommendedName>
    <alternativeName>
        <fullName evidence="6">UDP-N-acetylglucosamine kinase</fullName>
    </alternativeName>
</protein>
<evidence type="ECO:0000256" key="7">
    <source>
        <dbReference type="ARBA" id="ARBA00048178"/>
    </source>
</evidence>
<feature type="domain" description="Zeta toxin" evidence="8">
    <location>
        <begin position="28"/>
        <end position="195"/>
    </location>
</feature>
<dbReference type="PANTHER" id="PTHR39206">
    <property type="entry name" value="SLL8004 PROTEIN"/>
    <property type="match status" value="1"/>
</dbReference>
<evidence type="ECO:0000313" key="11">
    <source>
        <dbReference type="Proteomes" id="UP000027584"/>
    </source>
</evidence>
<evidence type="ECO:0000256" key="3">
    <source>
        <dbReference type="ARBA" id="ARBA00022649"/>
    </source>
</evidence>
<dbReference type="Proteomes" id="UP000027584">
    <property type="component" value="Unassembled WGS sequence"/>
</dbReference>
<dbReference type="EMBL" id="LS483409">
    <property type="protein sequence ID" value="SQG79397.1"/>
    <property type="molecule type" value="Genomic_DNA"/>
</dbReference>
<organism evidence="9 11">
    <name type="scientific">Streptococcus gallolyticus</name>
    <dbReference type="NCBI Taxonomy" id="315405"/>
    <lineage>
        <taxon>Bacteria</taxon>
        <taxon>Bacillati</taxon>
        <taxon>Bacillota</taxon>
        <taxon>Bacilli</taxon>
        <taxon>Lactobacillales</taxon>
        <taxon>Streptococcaceae</taxon>
        <taxon>Streptococcus</taxon>
    </lineage>
</organism>
<evidence type="ECO:0000256" key="1">
    <source>
        <dbReference type="ARBA" id="ARBA00009104"/>
    </source>
</evidence>
<evidence type="ECO:0000256" key="6">
    <source>
        <dbReference type="ARBA" id="ARBA00032897"/>
    </source>
</evidence>
<evidence type="ECO:0000313" key="9">
    <source>
        <dbReference type="EMBL" id="CDO17917.1"/>
    </source>
</evidence>
<dbReference type="EC" id="2.7.1.176" evidence="2"/>
<dbReference type="InterPro" id="IPR010488">
    <property type="entry name" value="Zeta_toxin_domain"/>
</dbReference>
<reference evidence="9 11" key="2">
    <citation type="submission" date="2014-05" db="EMBL/GenBank/DDBJ databases">
        <title>Genome sequence of Streptococcus gallolyticus.</title>
        <authorList>
            <person name="Del Campo R."/>
        </authorList>
    </citation>
    <scope>NUCLEOTIDE SEQUENCE [LARGE SCALE GENOMIC DNA]</scope>
    <source>
        <strain evidence="9 11">LMG17956</strain>
    </source>
</reference>